<organism evidence="2 3">
    <name type="scientific">Oceanobacillus jordanicus</name>
    <dbReference type="NCBI Taxonomy" id="2867266"/>
    <lineage>
        <taxon>Bacteria</taxon>
        <taxon>Bacillati</taxon>
        <taxon>Bacillota</taxon>
        <taxon>Bacilli</taxon>
        <taxon>Bacillales</taxon>
        <taxon>Bacillaceae</taxon>
        <taxon>Oceanobacillus</taxon>
    </lineage>
</organism>
<evidence type="ECO:0000313" key="3">
    <source>
        <dbReference type="Proteomes" id="UP001199631"/>
    </source>
</evidence>
<reference evidence="2 3" key="1">
    <citation type="journal article" date="2022" name="Evol. Bioinform. Online">
        <title>Draft Genome Sequence of Oceanobacillus jordanicus Strain GSFE11, a Halotolerant Plant Growth-Promoting Bacterial Endophyte Isolated From the Jordan Valley.</title>
        <authorList>
            <person name="Alhindi T."/>
            <person name="Albdaiwi R."/>
        </authorList>
    </citation>
    <scope>NUCLEOTIDE SEQUENCE [LARGE SCALE GENOMIC DNA]</scope>
    <source>
        <strain evidence="2 3">GSFE11</strain>
    </source>
</reference>
<comment type="caution">
    <text evidence="2">The sequence shown here is derived from an EMBL/GenBank/DDBJ whole genome shotgun (WGS) entry which is preliminary data.</text>
</comment>
<keyword evidence="3" id="KW-1185">Reference proteome</keyword>
<dbReference type="Proteomes" id="UP001199631">
    <property type="component" value="Unassembled WGS sequence"/>
</dbReference>
<dbReference type="RefSeq" id="WP_238018241.1">
    <property type="nucleotide sequence ID" value="NZ_JAIFZM010000002.1"/>
</dbReference>
<gene>
    <name evidence="2" type="ORF">K3T81_03350</name>
</gene>
<name>A0AAW5AZB1_9BACI</name>
<sequence length="162" mass="18256">MKVFSTIEQKLFIYYNATIFLMLQDKIFAPSSPPTLIVAEVLFFSLFCLNYSTNVDLVKPPLYYPNIGLENFHDGALYKEYLLMGGISILIGILILYGNALFGAYMEITGSAGPNTIAEISSLLLRNCLLCSWIDFYCFFFFKNKVKLQSVGVFILPPLIVS</sequence>
<keyword evidence="1" id="KW-1133">Transmembrane helix</keyword>
<proteinExistence type="predicted"/>
<feature type="transmembrane region" description="Helical" evidence="1">
    <location>
        <begin position="81"/>
        <end position="103"/>
    </location>
</feature>
<protein>
    <submittedName>
        <fullName evidence="2">Uncharacterized protein</fullName>
    </submittedName>
</protein>
<dbReference type="EMBL" id="JAIFZM010000002">
    <property type="protein sequence ID" value="MCG3418180.1"/>
    <property type="molecule type" value="Genomic_DNA"/>
</dbReference>
<evidence type="ECO:0000313" key="2">
    <source>
        <dbReference type="EMBL" id="MCG3418180.1"/>
    </source>
</evidence>
<evidence type="ECO:0000256" key="1">
    <source>
        <dbReference type="SAM" id="Phobius"/>
    </source>
</evidence>
<accession>A0AAW5AZB1</accession>
<keyword evidence="1" id="KW-0472">Membrane</keyword>
<feature type="transmembrane region" description="Helical" evidence="1">
    <location>
        <begin position="35"/>
        <end position="52"/>
    </location>
</feature>
<dbReference type="AlphaFoldDB" id="A0AAW5AZB1"/>
<keyword evidence="1" id="KW-0812">Transmembrane</keyword>